<comment type="pathway">
    <text evidence="2">Siderophore biosynthesis; mycobactin biosynthesis.</text>
</comment>
<dbReference type="RefSeq" id="WP_204978244.1">
    <property type="nucleotide sequence ID" value="NZ_JBHTII010000001.1"/>
</dbReference>
<keyword evidence="7" id="KW-1185">Reference proteome</keyword>
<reference evidence="7" key="1">
    <citation type="journal article" date="2019" name="Int. J. Syst. Evol. Microbiol.">
        <title>The Global Catalogue of Microorganisms (GCM) 10K type strain sequencing project: providing services to taxonomists for standard genome sequencing and annotation.</title>
        <authorList>
            <consortium name="The Broad Institute Genomics Platform"/>
            <consortium name="The Broad Institute Genome Sequencing Center for Infectious Disease"/>
            <person name="Wu L."/>
            <person name="Ma J."/>
        </authorList>
    </citation>
    <scope>NUCLEOTIDE SEQUENCE [LARGE SCALE GENOMIC DNA]</scope>
    <source>
        <strain evidence="7">CCUG 54523</strain>
    </source>
</reference>
<keyword evidence="6" id="KW-0012">Acyltransferase</keyword>
<evidence type="ECO:0000256" key="2">
    <source>
        <dbReference type="ARBA" id="ARBA00005102"/>
    </source>
</evidence>
<keyword evidence="6" id="KW-0808">Transferase</keyword>
<dbReference type="PANTHER" id="PTHR31438">
    <property type="entry name" value="LYSINE N-ACYLTRANSFERASE C17G9.06C-RELATED"/>
    <property type="match status" value="1"/>
</dbReference>
<dbReference type="InterPro" id="IPR016181">
    <property type="entry name" value="Acyl_CoA_acyltransferase"/>
</dbReference>
<gene>
    <name evidence="6" type="ORF">ACFQ0P_08435</name>
</gene>
<organism evidence="6 7">
    <name type="scientific">Microbacterium insulae</name>
    <dbReference type="NCBI Taxonomy" id="483014"/>
    <lineage>
        <taxon>Bacteria</taxon>
        <taxon>Bacillati</taxon>
        <taxon>Actinomycetota</taxon>
        <taxon>Actinomycetes</taxon>
        <taxon>Micrococcales</taxon>
        <taxon>Microbacteriaceae</taxon>
        <taxon>Microbacterium</taxon>
    </lineage>
</organism>
<dbReference type="SMART" id="SM01006">
    <property type="entry name" value="AlcB"/>
    <property type="match status" value="1"/>
</dbReference>
<evidence type="ECO:0000256" key="4">
    <source>
        <dbReference type="ARBA" id="ARBA00031122"/>
    </source>
</evidence>
<dbReference type="SUPFAM" id="SSF55729">
    <property type="entry name" value="Acyl-CoA N-acyltransferases (Nat)"/>
    <property type="match status" value="1"/>
</dbReference>
<dbReference type="Pfam" id="PF13523">
    <property type="entry name" value="Acetyltransf_8"/>
    <property type="match status" value="1"/>
</dbReference>
<accession>A0ABW3AID1</accession>
<evidence type="ECO:0000313" key="6">
    <source>
        <dbReference type="EMBL" id="MFD0790423.1"/>
    </source>
</evidence>
<dbReference type="EMBL" id="JBHTII010000001">
    <property type="protein sequence ID" value="MFD0790423.1"/>
    <property type="molecule type" value="Genomic_DNA"/>
</dbReference>
<evidence type="ECO:0000313" key="7">
    <source>
        <dbReference type="Proteomes" id="UP001597055"/>
    </source>
</evidence>
<dbReference type="Proteomes" id="UP001597055">
    <property type="component" value="Unassembled WGS sequence"/>
</dbReference>
<comment type="caution">
    <text evidence="6">The sequence shown here is derived from an EMBL/GenBank/DDBJ whole genome shotgun (WGS) entry which is preliminary data.</text>
</comment>
<sequence>MTVPSASRLASGSAGAVIHTTDDPALGRVEIAVLDPIADLDVIERWVTAPSARFWGLGDLSRQELSDVYAFVDGLDTHHAFLIRREGLPIVLLQTYEPENDPLGEVYPVEAGDVGIHFLLGDRGAPVAGFTTRVAHVIGAFLFASPAVERIVIEPDADNERAVRRALITGFDLGDHVILPGGKAARLAFLTRDRWSRLTATRPVAVR</sequence>
<dbReference type="Gene3D" id="3.40.630.30">
    <property type="match status" value="1"/>
</dbReference>
<evidence type="ECO:0000259" key="5">
    <source>
        <dbReference type="SMART" id="SM01006"/>
    </source>
</evidence>
<comment type="function">
    <text evidence="1">Acyltransferase required for the direct transfer of medium- to long-chain fatty acyl moieties from a carrier protein (MbtL) on to the epsilon-amino group of lysine residue in the mycobactin core.</text>
</comment>
<evidence type="ECO:0000256" key="1">
    <source>
        <dbReference type="ARBA" id="ARBA00003818"/>
    </source>
</evidence>
<protein>
    <recommendedName>
        <fullName evidence="3">Lysine N-acyltransferase MbtK</fullName>
    </recommendedName>
    <alternativeName>
        <fullName evidence="4">Mycobactin synthase protein K</fullName>
    </alternativeName>
</protein>
<dbReference type="PANTHER" id="PTHR31438:SF1">
    <property type="entry name" value="LYSINE N-ACYLTRANSFERASE C17G9.06C-RELATED"/>
    <property type="match status" value="1"/>
</dbReference>
<proteinExistence type="predicted"/>
<feature type="domain" description="Acyltransferase MbtK/IucB-like conserved" evidence="5">
    <location>
        <begin position="32"/>
        <end position="80"/>
    </location>
</feature>
<evidence type="ECO:0000256" key="3">
    <source>
        <dbReference type="ARBA" id="ARBA00020586"/>
    </source>
</evidence>
<name>A0ABW3AID1_9MICO</name>
<dbReference type="GO" id="GO:0016746">
    <property type="term" value="F:acyltransferase activity"/>
    <property type="evidence" value="ECO:0007669"/>
    <property type="project" value="UniProtKB-KW"/>
</dbReference>
<dbReference type="InterPro" id="IPR019432">
    <property type="entry name" value="Acyltransferase_MbtK/IucB-like"/>
</dbReference>